<dbReference type="eggNOG" id="COG2812">
    <property type="taxonomic scope" value="Bacteria"/>
</dbReference>
<dbReference type="KEGG" id="hdt:HYPDE_37393"/>
<dbReference type="InterPro" id="IPR022754">
    <property type="entry name" value="DNA_pol_III_gamma-3"/>
</dbReference>
<comment type="catalytic activity">
    <reaction evidence="10 11">
        <text>DNA(n) + a 2'-deoxyribonucleoside 5'-triphosphate = DNA(n+1) + diphosphate</text>
        <dbReference type="Rhea" id="RHEA:22508"/>
        <dbReference type="Rhea" id="RHEA-COMP:17339"/>
        <dbReference type="Rhea" id="RHEA-COMP:17340"/>
        <dbReference type="ChEBI" id="CHEBI:33019"/>
        <dbReference type="ChEBI" id="CHEBI:61560"/>
        <dbReference type="ChEBI" id="CHEBI:173112"/>
        <dbReference type="EC" id="2.7.7.7"/>
    </reaction>
</comment>
<dbReference type="InterPro" id="IPR008921">
    <property type="entry name" value="DNA_pol3_clamp-load_cplx_C"/>
</dbReference>
<dbReference type="FunFam" id="1.10.8.60:FF:000013">
    <property type="entry name" value="DNA polymerase III subunit gamma/tau"/>
    <property type="match status" value="1"/>
</dbReference>
<dbReference type="Proteomes" id="UP000005952">
    <property type="component" value="Chromosome"/>
</dbReference>
<organism evidence="14 15">
    <name type="scientific">Hyphomicrobium denitrificans 1NES1</name>
    <dbReference type="NCBI Taxonomy" id="670307"/>
    <lineage>
        <taxon>Bacteria</taxon>
        <taxon>Pseudomonadati</taxon>
        <taxon>Pseudomonadota</taxon>
        <taxon>Alphaproteobacteria</taxon>
        <taxon>Hyphomicrobiales</taxon>
        <taxon>Hyphomicrobiaceae</taxon>
        <taxon>Hyphomicrobium</taxon>
    </lineage>
</organism>
<evidence type="ECO:0000256" key="1">
    <source>
        <dbReference type="ARBA" id="ARBA00006360"/>
    </source>
</evidence>
<dbReference type="FunFam" id="3.40.50.300:FF:000014">
    <property type="entry name" value="DNA polymerase III subunit gamma/tau"/>
    <property type="match status" value="1"/>
</dbReference>
<dbReference type="GO" id="GO:0006261">
    <property type="term" value="P:DNA-templated DNA replication"/>
    <property type="evidence" value="ECO:0007669"/>
    <property type="project" value="TreeGrafter"/>
</dbReference>
<feature type="region of interest" description="Disordered" evidence="12">
    <location>
        <begin position="476"/>
        <end position="549"/>
    </location>
</feature>
<dbReference type="Pfam" id="PF13177">
    <property type="entry name" value="DNA_pol3_delta2"/>
    <property type="match status" value="1"/>
</dbReference>
<evidence type="ECO:0000313" key="14">
    <source>
        <dbReference type="EMBL" id="AGK59150.1"/>
    </source>
</evidence>
<feature type="compositionally biased region" description="Polar residues" evidence="12">
    <location>
        <begin position="493"/>
        <end position="506"/>
    </location>
</feature>
<dbReference type="PANTHER" id="PTHR11669">
    <property type="entry name" value="REPLICATION FACTOR C / DNA POLYMERASE III GAMMA-TAU SUBUNIT"/>
    <property type="match status" value="1"/>
</dbReference>
<keyword evidence="5" id="KW-0479">Metal-binding</keyword>
<dbReference type="GO" id="GO:0046872">
    <property type="term" value="F:metal ion binding"/>
    <property type="evidence" value="ECO:0007669"/>
    <property type="project" value="UniProtKB-KW"/>
</dbReference>
<keyword evidence="6 11" id="KW-0547">Nucleotide-binding</keyword>
<dbReference type="InterPro" id="IPR027417">
    <property type="entry name" value="P-loop_NTPase"/>
</dbReference>
<keyword evidence="2 11" id="KW-0808">Transferase</keyword>
<dbReference type="Gene3D" id="1.20.272.10">
    <property type="match status" value="1"/>
</dbReference>
<dbReference type="SUPFAM" id="SSF48019">
    <property type="entry name" value="post-AAA+ oligomerization domain-like"/>
    <property type="match status" value="1"/>
</dbReference>
<feature type="compositionally biased region" description="Acidic residues" evidence="12">
    <location>
        <begin position="508"/>
        <end position="536"/>
    </location>
</feature>
<dbReference type="NCBIfam" id="TIGR02397">
    <property type="entry name" value="dnaX_nterm"/>
    <property type="match status" value="1"/>
</dbReference>
<dbReference type="STRING" id="670307.HYPDE_37393"/>
<evidence type="ECO:0000256" key="8">
    <source>
        <dbReference type="ARBA" id="ARBA00022840"/>
    </source>
</evidence>
<sequence>MGWRRTNSSPTGSGPEGSSPNDRKSGRSPASFDCAPRPNGLGSGAGFGQGSARVALLPRPLGGSIDPENMAKKKSDTSEGVAASPGAEAAKPYVVLARKYRPATFDDLIGQSAMVTTLRNAFASGRIAQGYMLTGVRGVGKTTTARILARALNYEAPGFDKPTIDMPGLGVHCKDIMEGRHPDVLEMDAASNTGVDNIREIIESAQYTPLVARTKVFIIDEVHMLSKGAFNALLKTLEEPPAHVRFIFATTEIRKVPVTVLSRCQRFDLRRVEQPVLAAHFKKISEAEGAEADSDALQLIARAAEGSVRDGLSILDQAIAMGEGHVTAMSVRDMLGLADRARIFDLAEAIFRGDLPAALNGFSSLHRDGAEAQEVIADLAEAVHAIARVKAVGEEPASEGLTAEEKKRCSDLAARLSMPYLSRAWQMLIKGLEDVGRAPNPDVAAEMVLIRLAYTADLPTPDELIKSLGGAALPARRPALAPAETRTPEARPTVNTTTTAPSAQQADSETDESFDFDSDDGQLDDGFGDAIEDDELASPAPRGSATPDPRSFAEVVALVGEKRDAKLKIHLEDHVSLVKFDAVAGSIDIFLLPDAPPELANDLREKLNLWTGRRWVVVLSKEAGQKPIGVVRREREAAEFEQLKAHPAVRAVLQAFPEAKIEVRPLAGGATGTDEDKESEAG</sequence>
<keyword evidence="4 11" id="KW-0235">DNA replication</keyword>
<keyword evidence="15" id="KW-1185">Reference proteome</keyword>
<keyword evidence="8 11" id="KW-0067">ATP-binding</keyword>
<feature type="domain" description="AAA+ ATPase" evidence="13">
    <location>
        <begin position="127"/>
        <end position="273"/>
    </location>
</feature>
<dbReference type="EMBL" id="CP005587">
    <property type="protein sequence ID" value="AGK59150.1"/>
    <property type="molecule type" value="Genomic_DNA"/>
</dbReference>
<protein>
    <recommendedName>
        <fullName evidence="11">DNA polymerase III subunit gamma/tau</fullName>
        <ecNumber evidence="11">2.7.7.7</ecNumber>
    </recommendedName>
</protein>
<dbReference type="NCBIfam" id="NF006585">
    <property type="entry name" value="PRK09111.1"/>
    <property type="match status" value="1"/>
</dbReference>
<comment type="subunit">
    <text evidence="11">DNA polymerase III contains a core (composed of alpha, epsilon and theta chains) that associates with a tau subunit. This core dimerizes to form the POLIII' complex. PolIII' associates with the gamma complex (composed of gamma, delta, delta', psi and chi chains) and with the beta chain to form the complete DNA polymerase III complex.</text>
</comment>
<reference evidence="14 15" key="1">
    <citation type="journal article" date="2013" name="Genome Announc.">
        <title>Genome sequences for three denitrifying bacterial strains isolated from a uranium- and nitrate-contaminated subsurface environment.</title>
        <authorList>
            <person name="Venkatramanan R."/>
            <person name="Prakash O."/>
            <person name="Woyke T."/>
            <person name="Chain P."/>
            <person name="Goodwin L.A."/>
            <person name="Watson D."/>
            <person name="Brooks S."/>
            <person name="Kostka J.E."/>
            <person name="Green S.J."/>
        </authorList>
    </citation>
    <scope>NUCLEOTIDE SEQUENCE [LARGE SCALE GENOMIC DNA]</scope>
    <source>
        <strain evidence="14 15">1NES1</strain>
    </source>
</reference>
<feature type="compositionally biased region" description="Low complexity" evidence="12">
    <location>
        <begin position="476"/>
        <end position="485"/>
    </location>
</feature>
<dbReference type="InterPro" id="IPR012763">
    <property type="entry name" value="DNA_pol_III_sug/sutau_N"/>
</dbReference>
<keyword evidence="7" id="KW-0862">Zinc</keyword>
<accession>N0BG96</accession>
<dbReference type="CDD" id="cd18137">
    <property type="entry name" value="HLD_clamp_pol_III_gamma_tau"/>
    <property type="match status" value="1"/>
</dbReference>
<evidence type="ECO:0000256" key="4">
    <source>
        <dbReference type="ARBA" id="ARBA00022705"/>
    </source>
</evidence>
<keyword evidence="3 11" id="KW-0548">Nucleotidyltransferase</keyword>
<dbReference type="InterPro" id="IPR050238">
    <property type="entry name" value="DNA_Rep/Repair_Clamp_Loader"/>
</dbReference>
<dbReference type="GO" id="GO:0005524">
    <property type="term" value="F:ATP binding"/>
    <property type="evidence" value="ECO:0007669"/>
    <property type="project" value="UniProtKB-KW"/>
</dbReference>
<dbReference type="Gene3D" id="3.40.50.300">
    <property type="entry name" value="P-loop containing nucleotide triphosphate hydrolases"/>
    <property type="match status" value="1"/>
</dbReference>
<dbReference type="HOGENOM" id="CLU_006229_0_7_5"/>
<evidence type="ECO:0000256" key="12">
    <source>
        <dbReference type="SAM" id="MobiDB-lite"/>
    </source>
</evidence>
<feature type="region of interest" description="Disordered" evidence="12">
    <location>
        <begin position="1"/>
        <end position="85"/>
    </location>
</feature>
<evidence type="ECO:0000256" key="9">
    <source>
        <dbReference type="ARBA" id="ARBA00022932"/>
    </source>
</evidence>
<keyword evidence="9 11" id="KW-0239">DNA-directed DNA polymerase</keyword>
<name>N0BG96_9HYPH</name>
<dbReference type="EC" id="2.7.7.7" evidence="11"/>
<comment type="similarity">
    <text evidence="1 11">Belongs to the DnaX/STICHEL family.</text>
</comment>
<dbReference type="Pfam" id="PF22608">
    <property type="entry name" value="DNAX_ATPase_lid"/>
    <property type="match status" value="1"/>
</dbReference>
<evidence type="ECO:0000256" key="10">
    <source>
        <dbReference type="ARBA" id="ARBA00049244"/>
    </source>
</evidence>
<dbReference type="InterPro" id="IPR003593">
    <property type="entry name" value="AAA+_ATPase"/>
</dbReference>
<dbReference type="CDD" id="cd00009">
    <property type="entry name" value="AAA"/>
    <property type="match status" value="1"/>
</dbReference>
<dbReference type="Gene3D" id="1.10.8.60">
    <property type="match status" value="1"/>
</dbReference>
<dbReference type="Pfam" id="PF12169">
    <property type="entry name" value="DNA_pol3_gamma3"/>
    <property type="match status" value="1"/>
</dbReference>
<dbReference type="GO" id="GO:0009360">
    <property type="term" value="C:DNA polymerase III complex"/>
    <property type="evidence" value="ECO:0007669"/>
    <property type="project" value="InterPro"/>
</dbReference>
<dbReference type="PANTHER" id="PTHR11669:SF0">
    <property type="entry name" value="PROTEIN STICHEL-LIKE 2"/>
    <property type="match status" value="1"/>
</dbReference>
<dbReference type="InterPro" id="IPR045085">
    <property type="entry name" value="HLD_clamp_pol_III_gamma_tau"/>
</dbReference>
<evidence type="ECO:0000256" key="6">
    <source>
        <dbReference type="ARBA" id="ARBA00022741"/>
    </source>
</evidence>
<gene>
    <name evidence="11" type="primary">dnaX</name>
    <name evidence="14" type="ORF">HYPDE_37393</name>
</gene>
<feature type="compositionally biased region" description="Low complexity" evidence="12">
    <location>
        <begin position="8"/>
        <end position="20"/>
    </location>
</feature>
<dbReference type="SMART" id="SM00382">
    <property type="entry name" value="AAA"/>
    <property type="match status" value="1"/>
</dbReference>
<dbReference type="Pfam" id="PF12362">
    <property type="entry name" value="DUF3646"/>
    <property type="match status" value="1"/>
</dbReference>
<evidence type="ECO:0000313" key="15">
    <source>
        <dbReference type="Proteomes" id="UP000005952"/>
    </source>
</evidence>
<dbReference type="AlphaFoldDB" id="N0BG96"/>
<dbReference type="InterPro" id="IPR022107">
    <property type="entry name" value="DNA_pol_III_gamma/tau_C"/>
</dbReference>
<evidence type="ECO:0000259" key="13">
    <source>
        <dbReference type="SMART" id="SM00382"/>
    </source>
</evidence>
<evidence type="ECO:0000256" key="3">
    <source>
        <dbReference type="ARBA" id="ARBA00022695"/>
    </source>
</evidence>
<dbReference type="GO" id="GO:0003887">
    <property type="term" value="F:DNA-directed DNA polymerase activity"/>
    <property type="evidence" value="ECO:0007669"/>
    <property type="project" value="UniProtKB-KW"/>
</dbReference>
<proteinExistence type="inferred from homology"/>
<dbReference type="GO" id="GO:0003677">
    <property type="term" value="F:DNA binding"/>
    <property type="evidence" value="ECO:0007669"/>
    <property type="project" value="InterPro"/>
</dbReference>
<evidence type="ECO:0000256" key="2">
    <source>
        <dbReference type="ARBA" id="ARBA00022679"/>
    </source>
</evidence>
<comment type="function">
    <text evidence="11">DNA polymerase III is a complex, multichain enzyme responsible for most of the replicative synthesis in bacteria. This DNA polymerase also exhibits 3' to 5' exonuclease activity.</text>
</comment>
<dbReference type="SUPFAM" id="SSF52540">
    <property type="entry name" value="P-loop containing nucleoside triphosphate hydrolases"/>
    <property type="match status" value="1"/>
</dbReference>
<evidence type="ECO:0000256" key="5">
    <source>
        <dbReference type="ARBA" id="ARBA00022723"/>
    </source>
</evidence>
<evidence type="ECO:0000256" key="7">
    <source>
        <dbReference type="ARBA" id="ARBA00022833"/>
    </source>
</evidence>
<evidence type="ECO:0000256" key="11">
    <source>
        <dbReference type="RuleBase" id="RU364063"/>
    </source>
</evidence>